<dbReference type="Proteomes" id="UP000280444">
    <property type="component" value="Unassembled WGS sequence"/>
</dbReference>
<dbReference type="InterPro" id="IPR002591">
    <property type="entry name" value="Phosphodiest/P_Trfase"/>
</dbReference>
<dbReference type="Pfam" id="PF01663">
    <property type="entry name" value="Phosphodiest"/>
    <property type="match status" value="1"/>
</dbReference>
<comment type="caution">
    <text evidence="1">The sequence shown here is derived from an EMBL/GenBank/DDBJ whole genome shotgun (WGS) entry which is preliminary data.</text>
</comment>
<proteinExistence type="predicted"/>
<accession>A0A3P1SH99</accession>
<evidence type="ECO:0000313" key="1">
    <source>
        <dbReference type="EMBL" id="RRC96299.1"/>
    </source>
</evidence>
<dbReference type="Gene3D" id="3.40.720.10">
    <property type="entry name" value="Alkaline Phosphatase, subunit A"/>
    <property type="match status" value="1"/>
</dbReference>
<dbReference type="OrthoDB" id="9779267at2"/>
<name>A0A3P1SH99_9ACTO</name>
<dbReference type="SUPFAM" id="SSF53649">
    <property type="entry name" value="Alkaline phosphatase-like"/>
    <property type="match status" value="1"/>
</dbReference>
<evidence type="ECO:0000313" key="2">
    <source>
        <dbReference type="Proteomes" id="UP000280444"/>
    </source>
</evidence>
<dbReference type="AlphaFoldDB" id="A0A3P1SH99"/>
<dbReference type="RefSeq" id="WP_124867746.1">
    <property type="nucleotide sequence ID" value="NZ_RQZF01000001.1"/>
</dbReference>
<reference evidence="1 2" key="1">
    <citation type="submission" date="2018-11" db="EMBL/GenBank/DDBJ databases">
        <title>Genomes From Bacteria Associated with the Canine Oral Cavity: a Test Case for Automated Genome-Based Taxonomic Assignment.</title>
        <authorList>
            <person name="Coil D.A."/>
            <person name="Jospin G."/>
            <person name="Darling A.E."/>
            <person name="Wallis C."/>
            <person name="Davis I.J."/>
            <person name="Harris S."/>
            <person name="Eisen J.A."/>
            <person name="Holcombe L.J."/>
            <person name="O'Flynn C."/>
        </authorList>
    </citation>
    <scope>NUCLEOTIDE SEQUENCE [LARGE SCALE GENOMIC DNA]</scope>
    <source>
        <strain evidence="1 2">OH770</strain>
    </source>
</reference>
<protein>
    <submittedName>
        <fullName evidence="1">Alkaline phosphatase family protein</fullName>
    </submittedName>
</protein>
<organism evidence="1 2">
    <name type="scientific">Schaalia canis</name>
    <dbReference type="NCBI Taxonomy" id="100469"/>
    <lineage>
        <taxon>Bacteria</taxon>
        <taxon>Bacillati</taxon>
        <taxon>Actinomycetota</taxon>
        <taxon>Actinomycetes</taxon>
        <taxon>Actinomycetales</taxon>
        <taxon>Actinomycetaceae</taxon>
        <taxon>Schaalia</taxon>
    </lineage>
</organism>
<dbReference type="GO" id="GO:0016787">
    <property type="term" value="F:hydrolase activity"/>
    <property type="evidence" value="ECO:0007669"/>
    <property type="project" value="UniProtKB-ARBA"/>
</dbReference>
<dbReference type="PANTHER" id="PTHR10151:SF120">
    <property type="entry name" value="BIS(5'-ADENOSYL)-TRIPHOSPHATASE"/>
    <property type="match status" value="1"/>
</dbReference>
<dbReference type="PANTHER" id="PTHR10151">
    <property type="entry name" value="ECTONUCLEOTIDE PYROPHOSPHATASE/PHOSPHODIESTERASE"/>
    <property type="match status" value="1"/>
</dbReference>
<dbReference type="EMBL" id="RQZF01000001">
    <property type="protein sequence ID" value="RRC96299.1"/>
    <property type="molecule type" value="Genomic_DNA"/>
</dbReference>
<dbReference type="InterPro" id="IPR017850">
    <property type="entry name" value="Alkaline_phosphatase_core_sf"/>
</dbReference>
<gene>
    <name evidence="1" type="ORF">EII11_01195</name>
</gene>
<keyword evidence="2" id="KW-1185">Reference proteome</keyword>
<sequence length="372" mass="40090">MAEWALPDSDALRLTQVLGACIASVDPTLPGADAYAAERFGFTDASQVLVIFVDGLGYLPLHRRIGHAPVLRAHREDMHCAYTVIPSTTAAGITAFGTGCMPGQTRMVGYSVAQGDGVMNLLAFEEGVDPAQWQPCETHFEALARAGVEVAVISPPQFAHSGLTRAALRGSRHVGAVSWEQRCEAAIRELRAGTPLVYLYWSELDHQGHIHGVESSEWTGALEEFDAGLRHLLARLPRGVMTALTADHGMIDVSPSTLLDCAFDPELSEGVRIIAGETRSVHVHAEPGQGEAVRQRWAQYLGDRAWVMSPQEARHYLGDGPGIDLVGDAVVFMAQRHGIVDSRIQTPGAIGLIGVHGSLTEDEMLIPVMRLS</sequence>